<protein>
    <recommendedName>
        <fullName evidence="4">Invasion protein IalB, involved in pathogenesis</fullName>
    </recommendedName>
</protein>
<accession>A0A1Y6EI53</accession>
<keyword evidence="1" id="KW-0732">Signal</keyword>
<sequence>MQRLAFSVAGLILLVSPVSAQDPFELVPQQDGATACWQRVYDEGHLAAHPRQSVTTMTFAAGFYAHDEPEPEDAGLTLFGMTVTLRDGTKGYTSGGCWPGEGGLLRCGVDCDGGGVAVSAARNGGLLIDLEATGYIRMEGECGSDGEAESFSLEPGADDRQFRLPVADAKACKGLLPVW</sequence>
<evidence type="ECO:0000256" key="1">
    <source>
        <dbReference type="SAM" id="SignalP"/>
    </source>
</evidence>
<feature type="signal peptide" evidence="1">
    <location>
        <begin position="1"/>
        <end position="20"/>
    </location>
</feature>
<proteinExistence type="predicted"/>
<gene>
    <name evidence="2" type="ORF">SAMN06295905_0619</name>
</gene>
<name>A0A1Y6EI53_9HYPH</name>
<feature type="chain" id="PRO_5012215764" description="Invasion protein IalB, involved in pathogenesis" evidence="1">
    <location>
        <begin position="21"/>
        <end position="179"/>
    </location>
</feature>
<dbReference type="EMBL" id="FXWK01000001">
    <property type="protein sequence ID" value="SMQ62106.1"/>
    <property type="molecule type" value="Genomic_DNA"/>
</dbReference>
<organism evidence="2 3">
    <name type="scientific">Devosia lucknowensis</name>
    <dbReference type="NCBI Taxonomy" id="1096929"/>
    <lineage>
        <taxon>Bacteria</taxon>
        <taxon>Pseudomonadati</taxon>
        <taxon>Pseudomonadota</taxon>
        <taxon>Alphaproteobacteria</taxon>
        <taxon>Hyphomicrobiales</taxon>
        <taxon>Devosiaceae</taxon>
        <taxon>Devosia</taxon>
    </lineage>
</organism>
<evidence type="ECO:0000313" key="3">
    <source>
        <dbReference type="Proteomes" id="UP000194474"/>
    </source>
</evidence>
<evidence type="ECO:0000313" key="2">
    <source>
        <dbReference type="EMBL" id="SMQ62106.1"/>
    </source>
</evidence>
<dbReference type="AlphaFoldDB" id="A0A1Y6EI53"/>
<evidence type="ECO:0008006" key="4">
    <source>
        <dbReference type="Google" id="ProtNLM"/>
    </source>
</evidence>
<dbReference type="Proteomes" id="UP000194474">
    <property type="component" value="Unassembled WGS sequence"/>
</dbReference>
<keyword evidence="3" id="KW-1185">Reference proteome</keyword>
<reference evidence="3" key="1">
    <citation type="submission" date="2017-04" db="EMBL/GenBank/DDBJ databases">
        <authorList>
            <person name="Varghese N."/>
            <person name="Submissions S."/>
        </authorList>
    </citation>
    <scope>NUCLEOTIDE SEQUENCE [LARGE SCALE GENOMIC DNA]</scope>
</reference>